<keyword evidence="6" id="KW-0238">DNA-binding</keyword>
<sequence>MTQVRSSRLLRWLLLALLFAAVVLVVLTKLFHWDDRARLWWQEENTSEQARADSVWLPGYRAVIQGKPLKGGLEGQETSDLAYNPVTRTLFTVTGKKPLLGELSLDGEVLRVIPLLGLENPEGVAVLPNGNVAVTDERQNSLTIFHLDPQTHELSTAKLASFDLGNLGEKSNKGFEGIAWDPAQKRLLLGRERDPMTLFSWTSDGSPGLTGSMRPLPSEQLYMRNVSALSVDPRTGHTLVLSAESHLLLELDEKGEPVSFISLLGGLNGLHDKIPRAEGVAIDEQGTIYMVSEPELFYVFRKLKDDDKGG</sequence>
<name>A0A127N1E9_9PSED</name>
<gene>
    <name evidence="6" type="ORF">A9C11_30325</name>
</gene>
<keyword evidence="4" id="KW-0677">Repeat</keyword>
<dbReference type="STRING" id="53408.A9C11_30325"/>
<evidence type="ECO:0000256" key="5">
    <source>
        <dbReference type="ARBA" id="ARBA00023136"/>
    </source>
</evidence>
<accession>A0A127N1E9</accession>
<evidence type="ECO:0000256" key="1">
    <source>
        <dbReference type="ARBA" id="ARBA00004236"/>
    </source>
</evidence>
<dbReference type="InterPro" id="IPR009722">
    <property type="entry name" value="YjiK/CarP"/>
</dbReference>
<comment type="subcellular location">
    <subcellularLocation>
        <location evidence="1">Cell membrane</location>
    </subcellularLocation>
</comment>
<dbReference type="Gene3D" id="2.120.10.30">
    <property type="entry name" value="TolB, C-terminal domain"/>
    <property type="match status" value="1"/>
</dbReference>
<dbReference type="SUPFAM" id="SSF50956">
    <property type="entry name" value="Thermostable phytase (3-phytase)"/>
    <property type="match status" value="1"/>
</dbReference>
<dbReference type="Pfam" id="PF06977">
    <property type="entry name" value="SdiA-regulated"/>
    <property type="match status" value="1"/>
</dbReference>
<keyword evidence="3" id="KW-1003">Cell membrane</keyword>
<evidence type="ECO:0000256" key="4">
    <source>
        <dbReference type="ARBA" id="ARBA00022737"/>
    </source>
</evidence>
<evidence type="ECO:0000313" key="7">
    <source>
        <dbReference type="Proteomes" id="UP000077748"/>
    </source>
</evidence>
<dbReference type="Proteomes" id="UP000077748">
    <property type="component" value="Chromosome"/>
</dbReference>
<dbReference type="EMBL" id="CP015878">
    <property type="protein sequence ID" value="ANI18030.1"/>
    <property type="molecule type" value="Genomic_DNA"/>
</dbReference>
<dbReference type="KEGG" id="pcq:PcP3B5_59560"/>
<dbReference type="CDD" id="cd09971">
    <property type="entry name" value="SdiA-regulated"/>
    <property type="match status" value="1"/>
</dbReference>
<dbReference type="GeneID" id="72998905"/>
<evidence type="ECO:0000313" key="6">
    <source>
        <dbReference type="EMBL" id="ANI18030.1"/>
    </source>
</evidence>
<organism evidence="6 7">
    <name type="scientific">Pseudomonas citronellolis</name>
    <dbReference type="NCBI Taxonomy" id="53408"/>
    <lineage>
        <taxon>Bacteria</taxon>
        <taxon>Pseudomonadati</taxon>
        <taxon>Pseudomonadota</taxon>
        <taxon>Gammaproteobacteria</taxon>
        <taxon>Pseudomonadales</taxon>
        <taxon>Pseudomonadaceae</taxon>
        <taxon>Pseudomonas</taxon>
    </lineage>
</organism>
<reference evidence="6 7" key="1">
    <citation type="submission" date="2016-05" db="EMBL/GenBank/DDBJ databases">
        <title>Genome Sequence of Pseudomonas citronellolis Strain SJTE-3, an Estrogens and Persistent Organic Pollutants degradation strain.</title>
        <authorList>
            <person name="Liang R."/>
        </authorList>
    </citation>
    <scope>NUCLEOTIDE SEQUENCE [LARGE SCALE GENOMIC DNA]</scope>
    <source>
        <strain evidence="6 7">SJTE-3</strain>
    </source>
</reference>
<evidence type="ECO:0000256" key="3">
    <source>
        <dbReference type="ARBA" id="ARBA00022475"/>
    </source>
</evidence>
<dbReference type="PROSITE" id="PS51125">
    <property type="entry name" value="NHL"/>
    <property type="match status" value="1"/>
</dbReference>
<proteinExistence type="inferred from homology"/>
<dbReference type="RefSeq" id="WP_009613956.1">
    <property type="nucleotide sequence ID" value="NZ_CALEBV010000173.1"/>
</dbReference>
<dbReference type="InterPro" id="IPR001258">
    <property type="entry name" value="NHL_repeat"/>
</dbReference>
<evidence type="ECO:0000256" key="2">
    <source>
        <dbReference type="ARBA" id="ARBA00009852"/>
    </source>
</evidence>
<keyword evidence="5" id="KW-0472">Membrane</keyword>
<dbReference type="GO" id="GO:0003677">
    <property type="term" value="F:DNA binding"/>
    <property type="evidence" value="ECO:0007669"/>
    <property type="project" value="UniProtKB-KW"/>
</dbReference>
<protein>
    <submittedName>
        <fullName evidence="6">DNA-binding protein</fullName>
    </submittedName>
</protein>
<dbReference type="GO" id="GO:0005886">
    <property type="term" value="C:plasma membrane"/>
    <property type="evidence" value="ECO:0007669"/>
    <property type="project" value="UniProtKB-SubCell"/>
</dbReference>
<dbReference type="AlphaFoldDB" id="A0A127N1E9"/>
<dbReference type="InterPro" id="IPR011042">
    <property type="entry name" value="6-blade_b-propeller_TolB-like"/>
</dbReference>
<comment type="similarity">
    <text evidence="2">Belongs to the YjiK family.</text>
</comment>